<evidence type="ECO:0000313" key="1">
    <source>
        <dbReference type="EMBL" id="AKS34222.1"/>
    </source>
</evidence>
<protein>
    <recommendedName>
        <fullName evidence="3">Diacylglycerol O-acyltransferase</fullName>
    </recommendedName>
</protein>
<dbReference type="EMBL" id="CP012150">
    <property type="protein sequence ID" value="AKS34222.1"/>
    <property type="molecule type" value="Genomic_DNA"/>
</dbReference>
<dbReference type="OrthoDB" id="8183309at2"/>
<dbReference type="RefSeq" id="WP_049746672.1">
    <property type="nucleotide sequence ID" value="NZ_CP012150.1"/>
</dbReference>
<dbReference type="AlphaFoldDB" id="A0A0K0XA43"/>
<evidence type="ECO:0000313" key="2">
    <source>
        <dbReference type="Proteomes" id="UP000062255"/>
    </source>
</evidence>
<evidence type="ECO:0008006" key="3">
    <source>
        <dbReference type="Google" id="ProtNLM"/>
    </source>
</evidence>
<name>A0A0K0XA43_MYCGD</name>
<dbReference type="Proteomes" id="UP000062255">
    <property type="component" value="Chromosome"/>
</dbReference>
<sequence length="450" mass="48216">MTDVLDLYDQSTFVGERATGTTNLLQCIWVYDRGVDLEGLRRFHRHLLQGRLSRRIERSPLPFGRHRWVAGSGRCALEIAETRPRDRFDSWLDEQTAVAVDAEAGPEWHLAVLPFTDGGAGVSLVISHCLTDGVGLCEALADASAGRRDPVRWSAAGSRSTWSTAVADTVQTVRDAPAIGRAVISAARFLRRNRGATPAAPAVATAGATTRRSDPVTFARTTFFVDAEDWETRARSLGGTNNGLLAGFAARLAQHMGRVTADGAVDLTLPVNERTAGDTRANAITNVDFSVDPTPVSTDLRATRASIKQALIRSNATVNERFALLPLVPLLPNWLVRRVVSVSASSTTSVVSSNLGEVEPGAFRPDGTAADTFVIRSLGKGVTEEVMNRLGGLLVLLSGRVEQQVFVSVLSYQPGGVNTNNALHQQISRTLADFSLPASTGWRAPVVAAS</sequence>
<gene>
    <name evidence="1" type="ORF">AFA91_22625</name>
</gene>
<dbReference type="KEGG" id="mgo:AFA91_22625"/>
<dbReference type="PATRIC" id="fig|134601.6.peg.4672"/>
<accession>A0A0K0XA43</accession>
<proteinExistence type="predicted"/>
<reference evidence="1 2" key="1">
    <citation type="submission" date="2015-07" db="EMBL/GenBank/DDBJ databases">
        <title>Complete genome sequence of Mycobacterium goodii X7B, a facultative thermophilic biodesulfurizing bacterium.</title>
        <authorList>
            <person name="Yu B."/>
            <person name="Li F."/>
            <person name="Xu P."/>
        </authorList>
    </citation>
    <scope>NUCLEOTIDE SEQUENCE [LARGE SCALE GENOMIC DNA]</scope>
    <source>
        <strain evidence="1 2">X7B</strain>
    </source>
</reference>
<dbReference type="STRING" id="134601.AFA91_22625"/>
<organism evidence="1 2">
    <name type="scientific">Mycolicibacterium goodii</name>
    <name type="common">Mycobacterium goodii</name>
    <dbReference type="NCBI Taxonomy" id="134601"/>
    <lineage>
        <taxon>Bacteria</taxon>
        <taxon>Bacillati</taxon>
        <taxon>Actinomycetota</taxon>
        <taxon>Actinomycetes</taxon>
        <taxon>Mycobacteriales</taxon>
        <taxon>Mycobacteriaceae</taxon>
        <taxon>Mycolicibacterium</taxon>
    </lineage>
</organism>